<dbReference type="EMBL" id="VSSQ01000426">
    <property type="protein sequence ID" value="MPL94383.1"/>
    <property type="molecule type" value="Genomic_DNA"/>
</dbReference>
<gene>
    <name evidence="2" type="ORF">SDC9_40536</name>
</gene>
<reference evidence="2" key="1">
    <citation type="submission" date="2019-08" db="EMBL/GenBank/DDBJ databases">
        <authorList>
            <person name="Kucharzyk K."/>
            <person name="Murdoch R.W."/>
            <person name="Higgins S."/>
            <person name="Loffler F."/>
        </authorList>
    </citation>
    <scope>NUCLEOTIDE SEQUENCE</scope>
</reference>
<dbReference type="InterPro" id="IPR048020">
    <property type="entry name" value="Transpos_IS3"/>
</dbReference>
<dbReference type="PANTHER" id="PTHR47515:SF1">
    <property type="entry name" value="BLR2054 PROTEIN"/>
    <property type="match status" value="1"/>
</dbReference>
<dbReference type="Gene3D" id="3.30.420.10">
    <property type="entry name" value="Ribonuclease H-like superfamily/Ribonuclease H"/>
    <property type="match status" value="1"/>
</dbReference>
<dbReference type="NCBIfam" id="NF033516">
    <property type="entry name" value="transpos_IS3"/>
    <property type="match status" value="1"/>
</dbReference>
<dbReference type="Pfam" id="PF13683">
    <property type="entry name" value="rve_3"/>
    <property type="match status" value="1"/>
</dbReference>
<dbReference type="GO" id="GO:0003676">
    <property type="term" value="F:nucleic acid binding"/>
    <property type="evidence" value="ECO:0007669"/>
    <property type="project" value="InterPro"/>
</dbReference>
<evidence type="ECO:0000313" key="2">
    <source>
        <dbReference type="EMBL" id="MPL94383.1"/>
    </source>
</evidence>
<organism evidence="2">
    <name type="scientific">bioreactor metagenome</name>
    <dbReference type="NCBI Taxonomy" id="1076179"/>
    <lineage>
        <taxon>unclassified sequences</taxon>
        <taxon>metagenomes</taxon>
        <taxon>ecological metagenomes</taxon>
    </lineage>
</organism>
<proteinExistence type="predicted"/>
<comment type="caution">
    <text evidence="2">The sequence shown here is derived from an EMBL/GenBank/DDBJ whole genome shotgun (WGS) entry which is preliminary data.</text>
</comment>
<dbReference type="PANTHER" id="PTHR47515">
    <property type="entry name" value="LOW CALCIUM RESPONSE LOCUS PROTEIN T"/>
    <property type="match status" value="1"/>
</dbReference>
<protein>
    <submittedName>
        <fullName evidence="2">IS3 family transposase ISMex11</fullName>
    </submittedName>
</protein>
<dbReference type="Pfam" id="PF13276">
    <property type="entry name" value="HTH_21"/>
    <property type="match status" value="1"/>
</dbReference>
<dbReference type="PROSITE" id="PS50994">
    <property type="entry name" value="INTEGRASE"/>
    <property type="match status" value="1"/>
</dbReference>
<dbReference type="InterPro" id="IPR036397">
    <property type="entry name" value="RNaseH_sf"/>
</dbReference>
<name>A0A644VVK3_9ZZZZ</name>
<feature type="domain" description="Integrase catalytic" evidence="1">
    <location>
        <begin position="93"/>
        <end position="264"/>
    </location>
</feature>
<dbReference type="SUPFAM" id="SSF53098">
    <property type="entry name" value="Ribonuclease H-like"/>
    <property type="match status" value="1"/>
</dbReference>
<dbReference type="GO" id="GO:0015074">
    <property type="term" value="P:DNA integration"/>
    <property type="evidence" value="ECO:0007669"/>
    <property type="project" value="InterPro"/>
</dbReference>
<dbReference type="InterPro" id="IPR012337">
    <property type="entry name" value="RNaseH-like_sf"/>
</dbReference>
<accession>A0A644VVK3</accession>
<dbReference type="AlphaFoldDB" id="A0A644VVK3"/>
<dbReference type="InterPro" id="IPR025948">
    <property type="entry name" value="HTH-like_dom"/>
</dbReference>
<sequence length="271" mass="31871">MVDELVATYRVSIRTACETLSMNRSSYYNKGHRDEQKALRMKIRDYATFRVKYGYRRIRVLLQREGLKVNKKRIYRLYRLENLNERLKTRRKQVSRPRVEPVKESRANEVWAMDFVSDQLFNGKWFSTLTVVDVFTRECLVTHIGQSLKGADVVYALERICSERGTPESIRVDNGPEFMSKELDLWAYRSGIKLCFSRPGKPTDNPHIESFNGSFREECLQAHWFLSLEDAKIKIETWRKDYNEFRPHSSLGYKTPKEFATLAYVPNSLSG</sequence>
<evidence type="ECO:0000259" key="1">
    <source>
        <dbReference type="PROSITE" id="PS50994"/>
    </source>
</evidence>
<dbReference type="InterPro" id="IPR001584">
    <property type="entry name" value="Integrase_cat-core"/>
</dbReference>